<protein>
    <recommendedName>
        <fullName evidence="8">Thioredoxin domain-containing protein 9</fullName>
    </recommendedName>
</protein>
<dbReference type="PANTHER" id="PTHR21148">
    <property type="entry name" value="THIOREDOXIN DOMAIN-CONTAINING PROTEIN 9"/>
    <property type="match status" value="1"/>
</dbReference>
<evidence type="ECO:0000256" key="1">
    <source>
        <dbReference type="ARBA" id="ARBA00004123"/>
    </source>
</evidence>
<evidence type="ECO:0000256" key="2">
    <source>
        <dbReference type="ARBA" id="ARBA00004214"/>
    </source>
</evidence>
<name>A0A401PJG6_SCYTO</name>
<evidence type="ECO:0000313" key="12">
    <source>
        <dbReference type="EMBL" id="GCB73274.1"/>
    </source>
</evidence>
<keyword evidence="4" id="KW-0963">Cytoplasm</keyword>
<organism evidence="12 13">
    <name type="scientific">Scyliorhinus torazame</name>
    <name type="common">Cloudy catshark</name>
    <name type="synonym">Catulus torazame</name>
    <dbReference type="NCBI Taxonomy" id="75743"/>
    <lineage>
        <taxon>Eukaryota</taxon>
        <taxon>Metazoa</taxon>
        <taxon>Chordata</taxon>
        <taxon>Craniata</taxon>
        <taxon>Vertebrata</taxon>
        <taxon>Chondrichthyes</taxon>
        <taxon>Elasmobranchii</taxon>
        <taxon>Galeomorphii</taxon>
        <taxon>Galeoidea</taxon>
        <taxon>Carcharhiniformes</taxon>
        <taxon>Scyliorhinidae</taxon>
        <taxon>Scyliorhinus</taxon>
    </lineage>
</organism>
<evidence type="ECO:0000256" key="8">
    <source>
        <dbReference type="ARBA" id="ARBA00026148"/>
    </source>
</evidence>
<dbReference type="Gene3D" id="3.40.30.10">
    <property type="entry name" value="Glutaredoxin"/>
    <property type="match status" value="1"/>
</dbReference>
<dbReference type="SUPFAM" id="SSF52833">
    <property type="entry name" value="Thioredoxin-like"/>
    <property type="match status" value="1"/>
</dbReference>
<dbReference type="InterPro" id="IPR036249">
    <property type="entry name" value="Thioredoxin-like_sf"/>
</dbReference>
<keyword evidence="13" id="KW-1185">Reference proteome</keyword>
<evidence type="ECO:0000256" key="7">
    <source>
        <dbReference type="ARBA" id="ARBA00023242"/>
    </source>
</evidence>
<dbReference type="CDD" id="cd02989">
    <property type="entry name" value="Phd_like_TxnDC9"/>
    <property type="match status" value="1"/>
</dbReference>
<dbReference type="GO" id="GO:0030496">
    <property type="term" value="C:midbody"/>
    <property type="evidence" value="ECO:0007669"/>
    <property type="project" value="UniProtKB-SubCell"/>
</dbReference>
<dbReference type="GO" id="GO:0005634">
    <property type="term" value="C:nucleus"/>
    <property type="evidence" value="ECO:0007669"/>
    <property type="project" value="UniProtKB-SubCell"/>
</dbReference>
<evidence type="ECO:0000259" key="11">
    <source>
        <dbReference type="Pfam" id="PF00085"/>
    </source>
</evidence>
<dbReference type="STRING" id="75743.A0A401PJG6"/>
<dbReference type="OrthoDB" id="10257948at2759"/>
<dbReference type="OMA" id="CVIAFID"/>
<proteinExistence type="predicted"/>
<evidence type="ECO:0000256" key="6">
    <source>
        <dbReference type="ARBA" id="ARBA00023212"/>
    </source>
</evidence>
<dbReference type="EMBL" id="BFAA01000614">
    <property type="protein sequence ID" value="GCB73274.1"/>
    <property type="molecule type" value="Genomic_DNA"/>
</dbReference>
<evidence type="ECO:0000256" key="4">
    <source>
        <dbReference type="ARBA" id="ARBA00022490"/>
    </source>
</evidence>
<dbReference type="GO" id="GO:0005737">
    <property type="term" value="C:cytoplasm"/>
    <property type="evidence" value="ECO:0007669"/>
    <property type="project" value="UniProtKB-ARBA"/>
</dbReference>
<accession>A0A401PJG6</accession>
<gene>
    <name evidence="12" type="ORF">scyTo_0002448</name>
</gene>
<dbReference type="GO" id="GO:0005813">
    <property type="term" value="C:centrosome"/>
    <property type="evidence" value="ECO:0007669"/>
    <property type="project" value="UniProtKB-SubCell"/>
</dbReference>
<evidence type="ECO:0000313" key="13">
    <source>
        <dbReference type="Proteomes" id="UP000288216"/>
    </source>
</evidence>
<dbReference type="InterPro" id="IPR013766">
    <property type="entry name" value="Thioredoxin_domain"/>
</dbReference>
<dbReference type="Pfam" id="PF00085">
    <property type="entry name" value="Thioredoxin"/>
    <property type="match status" value="1"/>
</dbReference>
<comment type="subunit">
    <text evidence="10">Forms ternary complexes with the chaperonin TCP1 complex, spanning the cylindrical chaperonin cavity and contacting at least 2 subunits.</text>
</comment>
<comment type="subcellular location">
    <subcellularLocation>
        <location evidence="3">Cytoplasm</location>
        <location evidence="3">Cytoskeleton</location>
        <location evidence="3">Microtubule organizing center</location>
        <location evidence="3">Centrosome</location>
    </subcellularLocation>
    <subcellularLocation>
        <location evidence="2">Midbody</location>
    </subcellularLocation>
    <subcellularLocation>
        <location evidence="1">Nucleus</location>
    </subcellularLocation>
</comment>
<evidence type="ECO:0000256" key="9">
    <source>
        <dbReference type="ARBA" id="ARBA00053682"/>
    </source>
</evidence>
<dbReference type="FunFam" id="3.40.30.10:FF:000141">
    <property type="entry name" value="Thioredoxin domain-containing protein 9"/>
    <property type="match status" value="1"/>
</dbReference>
<feature type="domain" description="Thioredoxin" evidence="11">
    <location>
        <begin position="77"/>
        <end position="160"/>
    </location>
</feature>
<keyword evidence="7" id="KW-0539">Nucleus</keyword>
<dbReference type="AlphaFoldDB" id="A0A401PJG6"/>
<keyword evidence="6" id="KW-0206">Cytoskeleton</keyword>
<comment type="function">
    <text evidence="9">Significantly diminishes the chaperonin TCP1 complex ATPase activity, thus negatively impacts protein folding, including that of actin or tubulin.</text>
</comment>
<sequence length="225" mass="26040">MASNPSLAMLSKVLEQQMLQTTEIVEQHLDTEIEKFEKLDADELEKLREKRLESMKKAQHQKQEWLSKGHGEYKEIASEKDFFQEVKESKNVVCHFYRDTTFRCQIVDKHLAILAKKHFETKFIKLNAEKAPFLSERLRIKVIPTMVLVKDGKAKDYIVGFDDLGCTDNFTTETLEWRLGCAAIINYSGNLMEPPFQLQRKSGCITKMEKKAIRGKSNDSDSDDD</sequence>
<keyword evidence="5" id="KW-0597">Phosphoprotein</keyword>
<evidence type="ECO:0000256" key="10">
    <source>
        <dbReference type="ARBA" id="ARBA00062574"/>
    </source>
</evidence>
<reference evidence="12 13" key="1">
    <citation type="journal article" date="2018" name="Nat. Ecol. Evol.">
        <title>Shark genomes provide insights into elasmobranch evolution and the origin of vertebrates.</title>
        <authorList>
            <person name="Hara Y"/>
            <person name="Yamaguchi K"/>
            <person name="Onimaru K"/>
            <person name="Kadota M"/>
            <person name="Koyanagi M"/>
            <person name="Keeley SD"/>
            <person name="Tatsumi K"/>
            <person name="Tanaka K"/>
            <person name="Motone F"/>
            <person name="Kageyama Y"/>
            <person name="Nozu R"/>
            <person name="Adachi N"/>
            <person name="Nishimura O"/>
            <person name="Nakagawa R"/>
            <person name="Tanegashima C"/>
            <person name="Kiyatake I"/>
            <person name="Matsumoto R"/>
            <person name="Murakumo K"/>
            <person name="Nishida K"/>
            <person name="Terakita A"/>
            <person name="Kuratani S"/>
            <person name="Sato K"/>
            <person name="Hyodo S Kuraku.S."/>
        </authorList>
    </citation>
    <scope>NUCLEOTIDE SEQUENCE [LARGE SCALE GENOMIC DNA]</scope>
</reference>
<comment type="caution">
    <text evidence="12">The sequence shown here is derived from an EMBL/GenBank/DDBJ whole genome shotgun (WGS) entry which is preliminary data.</text>
</comment>
<evidence type="ECO:0000256" key="3">
    <source>
        <dbReference type="ARBA" id="ARBA00004300"/>
    </source>
</evidence>
<evidence type="ECO:0000256" key="5">
    <source>
        <dbReference type="ARBA" id="ARBA00022553"/>
    </source>
</evidence>
<dbReference type="Proteomes" id="UP000288216">
    <property type="component" value="Unassembled WGS sequence"/>
</dbReference>